<dbReference type="PANTHER" id="PTHR43434">
    <property type="entry name" value="PHOSPHOGLYCOLATE PHOSPHATASE"/>
    <property type="match status" value="1"/>
</dbReference>
<dbReference type="Gene3D" id="3.40.50.1000">
    <property type="entry name" value="HAD superfamily/HAD-like"/>
    <property type="match status" value="1"/>
</dbReference>
<evidence type="ECO:0000313" key="2">
    <source>
        <dbReference type="Proteomes" id="UP000004848"/>
    </source>
</evidence>
<dbReference type="SUPFAM" id="SSF56784">
    <property type="entry name" value="HAD-like"/>
    <property type="match status" value="1"/>
</dbReference>
<dbReference type="InterPro" id="IPR036412">
    <property type="entry name" value="HAD-like_sf"/>
</dbReference>
<dbReference type="CDD" id="cd04302">
    <property type="entry name" value="HAD_5NT"/>
    <property type="match status" value="1"/>
</dbReference>
<dbReference type="PANTHER" id="PTHR43434:SF20">
    <property type="entry name" value="5'-NUCLEOTIDASE"/>
    <property type="match status" value="1"/>
</dbReference>
<dbReference type="InterPro" id="IPR023214">
    <property type="entry name" value="HAD_sf"/>
</dbReference>
<dbReference type="EMBL" id="AAUW01000012">
    <property type="protein sequence ID" value="EAV42842.1"/>
    <property type="molecule type" value="Genomic_DNA"/>
</dbReference>
<dbReference type="InterPro" id="IPR050155">
    <property type="entry name" value="HAD-like_hydrolase_sf"/>
</dbReference>
<evidence type="ECO:0000313" key="1">
    <source>
        <dbReference type="EMBL" id="EAV42842.1"/>
    </source>
</evidence>
<protein>
    <submittedName>
        <fullName evidence="1">HAD-superfamily hydrolase, subfamily IA, variant 1</fullName>
    </submittedName>
</protein>
<name>A0NWC6_ROSAI</name>
<gene>
    <name evidence="1" type="ORF">SIAM614_15897</name>
</gene>
<dbReference type="RefSeq" id="WP_006936363.1">
    <property type="nucleotide sequence ID" value="NZ_AAUW01000012.1"/>
</dbReference>
<organism evidence="1 2">
    <name type="scientific">Roseibium aggregatum (strain ATCC 25650 / DSM 13394 / JCM 20685 / NBRC 16684 / NCIMB 2208 / IAM 12614 / B1)</name>
    <name type="common">Stappia aggregata</name>
    <dbReference type="NCBI Taxonomy" id="384765"/>
    <lineage>
        <taxon>Bacteria</taxon>
        <taxon>Pseudomonadati</taxon>
        <taxon>Pseudomonadota</taxon>
        <taxon>Alphaproteobacteria</taxon>
        <taxon>Hyphomicrobiales</taxon>
        <taxon>Stappiaceae</taxon>
        <taxon>Roseibium</taxon>
    </lineage>
</organism>
<dbReference type="eggNOG" id="COG0546">
    <property type="taxonomic scope" value="Bacteria"/>
</dbReference>
<reference evidence="1 2" key="1">
    <citation type="submission" date="2006-05" db="EMBL/GenBank/DDBJ databases">
        <authorList>
            <person name="King G."/>
            <person name="Ferriera S."/>
            <person name="Johnson J."/>
            <person name="Kravitz S."/>
            <person name="Beeson K."/>
            <person name="Sutton G."/>
            <person name="Rogers Y.-H."/>
            <person name="Friedman R."/>
            <person name="Frazier M."/>
            <person name="Venter J.C."/>
        </authorList>
    </citation>
    <scope>NUCLEOTIDE SEQUENCE [LARGE SCALE GENOMIC DNA]</scope>
    <source>
        <strain evidence="2">ATCC 25650 / DSM 13394 / JCM 20685 / NBRC 16684 / NCIMB 2208 / IAM 12614 / B1</strain>
    </source>
</reference>
<dbReference type="Pfam" id="PF13419">
    <property type="entry name" value="HAD_2"/>
    <property type="match status" value="1"/>
</dbReference>
<keyword evidence="1" id="KW-0378">Hydrolase</keyword>
<dbReference type="Gene3D" id="1.10.150.240">
    <property type="entry name" value="Putative phosphatase, domain 2"/>
    <property type="match status" value="1"/>
</dbReference>
<dbReference type="FunFam" id="3.40.50.1000:FF:000022">
    <property type="entry name" value="Phosphoglycolate phosphatase"/>
    <property type="match status" value="1"/>
</dbReference>
<dbReference type="Proteomes" id="UP000004848">
    <property type="component" value="Unassembled WGS sequence"/>
</dbReference>
<dbReference type="GeneID" id="68847679"/>
<proteinExistence type="predicted"/>
<dbReference type="GO" id="GO:0016791">
    <property type="term" value="F:phosphatase activity"/>
    <property type="evidence" value="ECO:0007669"/>
    <property type="project" value="UniProtKB-ARBA"/>
</dbReference>
<comment type="caution">
    <text evidence="1">The sequence shown here is derived from an EMBL/GenBank/DDBJ whole genome shotgun (WGS) entry which is preliminary data.</text>
</comment>
<dbReference type="AlphaFoldDB" id="A0NWC6"/>
<dbReference type="GO" id="GO:0005829">
    <property type="term" value="C:cytosol"/>
    <property type="evidence" value="ECO:0007669"/>
    <property type="project" value="TreeGrafter"/>
</dbReference>
<sequence length="217" mass="23595">MTISTILFDLDGTLTDPFEGITRSIQHAVEKMGGQAPDTEDLRWCIGPPLWDSFKVLLGTEDKAELDRAVAFYRERYTVTGLFENSLIEGIPELLKALRKGGMVLHVCTSKPHSYAGRIVEHFGLSEFFGKVYGSELDGTRSAKAELIAHILGVENIASSETVMVGDRKHDLVGANANDVAGIGVLWGYGSREELAAEHPVLIAETPGDIAAHFGVR</sequence>
<dbReference type="InterPro" id="IPR023198">
    <property type="entry name" value="PGP-like_dom2"/>
</dbReference>
<dbReference type="OrthoDB" id="9793014at2"/>
<dbReference type="GO" id="GO:0004713">
    <property type="term" value="F:protein tyrosine kinase activity"/>
    <property type="evidence" value="ECO:0007669"/>
    <property type="project" value="TreeGrafter"/>
</dbReference>
<accession>A0NWC6</accession>
<dbReference type="InterPro" id="IPR041492">
    <property type="entry name" value="HAD_2"/>
</dbReference>